<gene>
    <name evidence="2" type="ORF">ACFSDA_04810</name>
</gene>
<feature type="transmembrane region" description="Helical" evidence="1">
    <location>
        <begin position="115"/>
        <end position="135"/>
    </location>
</feature>
<keyword evidence="1" id="KW-0472">Membrane</keyword>
<reference evidence="3" key="1">
    <citation type="journal article" date="2019" name="Int. J. Syst. Evol. Microbiol.">
        <title>The Global Catalogue of Microorganisms (GCM) 10K type strain sequencing project: providing services to taxonomists for standard genome sequencing and annotation.</title>
        <authorList>
            <consortium name="The Broad Institute Genomics Platform"/>
            <consortium name="The Broad Institute Genome Sequencing Center for Infectious Disease"/>
            <person name="Wu L."/>
            <person name="Ma J."/>
        </authorList>
    </citation>
    <scope>NUCLEOTIDE SEQUENCE [LARGE SCALE GENOMIC DNA]</scope>
    <source>
        <strain evidence="3">JCM 11650</strain>
    </source>
</reference>
<accession>A0ABW4PVT2</accession>
<comment type="caution">
    <text evidence="2">The sequence shown here is derived from an EMBL/GenBank/DDBJ whole genome shotgun (WGS) entry which is preliminary data.</text>
</comment>
<evidence type="ECO:0000256" key="1">
    <source>
        <dbReference type="SAM" id="Phobius"/>
    </source>
</evidence>
<dbReference type="Pfam" id="PF11070">
    <property type="entry name" value="DUF2871"/>
    <property type="match status" value="1"/>
</dbReference>
<evidence type="ECO:0000313" key="3">
    <source>
        <dbReference type="Proteomes" id="UP001597280"/>
    </source>
</evidence>
<dbReference type="Proteomes" id="UP001597280">
    <property type="component" value="Unassembled WGS sequence"/>
</dbReference>
<keyword evidence="3" id="KW-1185">Reference proteome</keyword>
<evidence type="ECO:0000313" key="2">
    <source>
        <dbReference type="EMBL" id="MFD1834394.1"/>
    </source>
</evidence>
<dbReference type="RefSeq" id="WP_343903720.1">
    <property type="nucleotide sequence ID" value="NZ_BAAAIS010000002.1"/>
</dbReference>
<feature type="transmembrane region" description="Helical" evidence="1">
    <location>
        <begin position="43"/>
        <end position="63"/>
    </location>
</feature>
<sequence>MTRSLYTALTYLILGLASGLFYREFTKHTDALLSHTPLNTLHTHLLTLGMIVFLVVLALDAVLGLTGRRSFTVFWWTYNIGLVVTVAMQAVRGILTLGGHDPATTSAAIPGTAGLGHMLLTVGLVSLFVALRAAVRERGGASHQVPAIPAR</sequence>
<name>A0ABW4PVT2_9MICO</name>
<dbReference type="EMBL" id="JBHUFL010000002">
    <property type="protein sequence ID" value="MFD1834394.1"/>
    <property type="molecule type" value="Genomic_DNA"/>
</dbReference>
<keyword evidence="1" id="KW-1133">Transmembrane helix</keyword>
<protein>
    <submittedName>
        <fullName evidence="2">DUF2871 domain-containing protein</fullName>
    </submittedName>
</protein>
<feature type="transmembrane region" description="Helical" evidence="1">
    <location>
        <begin position="75"/>
        <end position="95"/>
    </location>
</feature>
<dbReference type="InterPro" id="IPR021299">
    <property type="entry name" value="DUF2871"/>
</dbReference>
<keyword evidence="1" id="KW-0812">Transmembrane</keyword>
<proteinExistence type="predicted"/>
<organism evidence="2 3">
    <name type="scientific">Brachybacterium rhamnosum</name>
    <dbReference type="NCBI Taxonomy" id="173361"/>
    <lineage>
        <taxon>Bacteria</taxon>
        <taxon>Bacillati</taxon>
        <taxon>Actinomycetota</taxon>
        <taxon>Actinomycetes</taxon>
        <taxon>Micrococcales</taxon>
        <taxon>Dermabacteraceae</taxon>
        <taxon>Brachybacterium</taxon>
    </lineage>
</organism>